<protein>
    <submittedName>
        <fullName evidence="2">Uncharacterized protein</fullName>
    </submittedName>
</protein>
<feature type="region of interest" description="Disordered" evidence="1">
    <location>
        <begin position="1"/>
        <end position="39"/>
    </location>
</feature>
<gene>
    <name evidence="2" type="ORF">JJB74_09705</name>
</gene>
<comment type="caution">
    <text evidence="2">The sequence shown here is derived from an EMBL/GenBank/DDBJ whole genome shotgun (WGS) entry which is preliminary data.</text>
</comment>
<dbReference type="Proteomes" id="UP000622890">
    <property type="component" value="Unassembled WGS sequence"/>
</dbReference>
<name>A0A934SY79_9BURK</name>
<proteinExistence type="predicted"/>
<reference evidence="2" key="1">
    <citation type="submission" date="2021-01" db="EMBL/GenBank/DDBJ databases">
        <title>Genome sequence of strain Noviherbaspirillum sp. DKR-6.</title>
        <authorList>
            <person name="Chaudhary D.K."/>
        </authorList>
    </citation>
    <scope>NUCLEOTIDE SEQUENCE</scope>
    <source>
        <strain evidence="2">DKR-6</strain>
    </source>
</reference>
<evidence type="ECO:0000256" key="1">
    <source>
        <dbReference type="SAM" id="MobiDB-lite"/>
    </source>
</evidence>
<dbReference type="AlphaFoldDB" id="A0A934SY79"/>
<dbReference type="RefSeq" id="WP_200591652.1">
    <property type="nucleotide sequence ID" value="NZ_JAEPBG010000003.1"/>
</dbReference>
<accession>A0A934SY79</accession>
<evidence type="ECO:0000313" key="2">
    <source>
        <dbReference type="EMBL" id="MBK4734879.1"/>
    </source>
</evidence>
<evidence type="ECO:0000313" key="3">
    <source>
        <dbReference type="Proteomes" id="UP000622890"/>
    </source>
</evidence>
<sequence length="93" mass="10549">MKEGAAKLSNTADEMPSTVDDGLLESITGGKQPEYLTREEATEIVRRNVEWNEQRGCTTDPKSQQIMLEQWMAKPINRAELEKKGGISYFFPK</sequence>
<dbReference type="EMBL" id="JAEPBG010000003">
    <property type="protein sequence ID" value="MBK4734879.1"/>
    <property type="molecule type" value="Genomic_DNA"/>
</dbReference>
<keyword evidence="3" id="KW-1185">Reference proteome</keyword>
<organism evidence="2 3">
    <name type="scientific">Noviherbaspirillum pedocola</name>
    <dbReference type="NCBI Taxonomy" id="2801341"/>
    <lineage>
        <taxon>Bacteria</taxon>
        <taxon>Pseudomonadati</taxon>
        <taxon>Pseudomonadota</taxon>
        <taxon>Betaproteobacteria</taxon>
        <taxon>Burkholderiales</taxon>
        <taxon>Oxalobacteraceae</taxon>
        <taxon>Noviherbaspirillum</taxon>
    </lineage>
</organism>